<organism evidence="1 2">
    <name type="scientific">Dentiscutata heterogama</name>
    <dbReference type="NCBI Taxonomy" id="1316150"/>
    <lineage>
        <taxon>Eukaryota</taxon>
        <taxon>Fungi</taxon>
        <taxon>Fungi incertae sedis</taxon>
        <taxon>Mucoromycota</taxon>
        <taxon>Glomeromycotina</taxon>
        <taxon>Glomeromycetes</taxon>
        <taxon>Diversisporales</taxon>
        <taxon>Gigasporaceae</taxon>
        <taxon>Dentiscutata</taxon>
    </lineage>
</organism>
<name>A0ACA9NYV8_9GLOM</name>
<keyword evidence="2" id="KW-1185">Reference proteome</keyword>
<dbReference type="Proteomes" id="UP000789702">
    <property type="component" value="Unassembled WGS sequence"/>
</dbReference>
<feature type="non-terminal residue" evidence="1">
    <location>
        <position position="93"/>
    </location>
</feature>
<sequence>MSRKTPSIFAIIVYQGIYLLAGIYQTLSIQYLYYQGAANEKSLLVNVIHYIGAALVGILLMPAWFAKRKAHETIIDKTDDPEFDIVTKALKDY</sequence>
<evidence type="ECO:0000313" key="1">
    <source>
        <dbReference type="EMBL" id="CAG8684454.1"/>
    </source>
</evidence>
<comment type="caution">
    <text evidence="1">The sequence shown here is derived from an EMBL/GenBank/DDBJ whole genome shotgun (WGS) entry which is preliminary data.</text>
</comment>
<evidence type="ECO:0000313" key="2">
    <source>
        <dbReference type="Proteomes" id="UP000789702"/>
    </source>
</evidence>
<protein>
    <submittedName>
        <fullName evidence="1">9733_t:CDS:1</fullName>
    </submittedName>
</protein>
<gene>
    <name evidence="1" type="ORF">DHETER_LOCUS10833</name>
</gene>
<proteinExistence type="predicted"/>
<accession>A0ACA9NYV8</accession>
<dbReference type="EMBL" id="CAJVPU010022163">
    <property type="protein sequence ID" value="CAG8684454.1"/>
    <property type="molecule type" value="Genomic_DNA"/>
</dbReference>
<reference evidence="1" key="1">
    <citation type="submission" date="2021-06" db="EMBL/GenBank/DDBJ databases">
        <authorList>
            <person name="Kallberg Y."/>
            <person name="Tangrot J."/>
            <person name="Rosling A."/>
        </authorList>
    </citation>
    <scope>NUCLEOTIDE SEQUENCE</scope>
    <source>
        <strain evidence="1">IL203A</strain>
    </source>
</reference>